<sequence length="252" mass="29123">MIRLNLCTLDYRDPASGEDCFHHQGLCRIIHTCRPRHLALGGVNVYNLNLGLVRSKRTSESMAEFLWSIERLTLICTNLKNNWYSTYHYRSINELPNLKDITLIIMPDGADTSEARLNLTNFASATLRRLCQNEDIDLSAIQIINIDKVLCEYWHPTKRAGKPVLVEPSDILDKIRDPFIMDLRHMSQMWDEEAWDGSEVEEIRVREMVVEEGEPHFQKIRLVSAEKYVRTKDARDVLEPSEIEPGLGSERA</sequence>
<reference evidence="1" key="1">
    <citation type="submission" date="2013-07" db="EMBL/GenBank/DDBJ databases">
        <title>The Genome Sequence of Cryptococcus bestiolae CBS10118.</title>
        <authorList>
            <consortium name="The Broad Institute Genome Sequencing Platform"/>
            <person name="Cuomo C."/>
            <person name="Litvintseva A."/>
            <person name="Chen Y."/>
            <person name="Heitman J."/>
            <person name="Sun S."/>
            <person name="Springer D."/>
            <person name="Dromer F."/>
            <person name="Young S.K."/>
            <person name="Zeng Q."/>
            <person name="Gargeya S."/>
            <person name="Fitzgerald M."/>
            <person name="Abouelleil A."/>
            <person name="Alvarado L."/>
            <person name="Berlin A.M."/>
            <person name="Chapman S.B."/>
            <person name="Dewar J."/>
            <person name="Goldberg J."/>
            <person name="Griggs A."/>
            <person name="Gujja S."/>
            <person name="Hansen M."/>
            <person name="Howarth C."/>
            <person name="Imamovic A."/>
            <person name="Larimer J."/>
            <person name="McCowan C."/>
            <person name="Murphy C."/>
            <person name="Pearson M."/>
            <person name="Priest M."/>
            <person name="Roberts A."/>
            <person name="Saif S."/>
            <person name="Shea T."/>
            <person name="Sykes S."/>
            <person name="Wortman J."/>
            <person name="Nusbaum C."/>
            <person name="Birren B."/>
        </authorList>
    </citation>
    <scope>NUCLEOTIDE SEQUENCE [LARGE SCALE GENOMIC DNA]</scope>
    <source>
        <strain evidence="1">CBS 10118</strain>
    </source>
</reference>
<protein>
    <submittedName>
        <fullName evidence="1">Uncharacterized protein</fullName>
    </submittedName>
</protein>
<dbReference type="VEuPathDB" id="FungiDB:I302_03805"/>
<accession>A0A1B9G549</accession>
<proteinExistence type="predicted"/>
<reference evidence="2" key="4">
    <citation type="submission" date="2024-02" db="EMBL/GenBank/DDBJ databases">
        <title>Comparative genomics of Cryptococcus and Kwoniella reveals pathogenesis evolution and contrasting modes of karyotype evolution via chromosome fusion or intercentromeric recombination.</title>
        <authorList>
            <person name="Coelho M.A."/>
            <person name="David-Palma M."/>
            <person name="Shea T."/>
            <person name="Bowers K."/>
            <person name="McGinley-Smith S."/>
            <person name="Mohammad A.W."/>
            <person name="Gnirke A."/>
            <person name="Yurkov A.M."/>
            <person name="Nowrousian M."/>
            <person name="Sun S."/>
            <person name="Cuomo C.A."/>
            <person name="Heitman J."/>
        </authorList>
    </citation>
    <scope>NUCLEOTIDE SEQUENCE</scope>
    <source>
        <strain evidence="2">CBS 10118</strain>
    </source>
</reference>
<dbReference type="KEGG" id="kbi:30208204"/>
<dbReference type="EMBL" id="CP144541">
    <property type="protein sequence ID" value="WVW78475.1"/>
    <property type="molecule type" value="Genomic_DNA"/>
</dbReference>
<organism evidence="1">
    <name type="scientific">Kwoniella bestiolae CBS 10118</name>
    <dbReference type="NCBI Taxonomy" id="1296100"/>
    <lineage>
        <taxon>Eukaryota</taxon>
        <taxon>Fungi</taxon>
        <taxon>Dikarya</taxon>
        <taxon>Basidiomycota</taxon>
        <taxon>Agaricomycotina</taxon>
        <taxon>Tremellomycetes</taxon>
        <taxon>Tremellales</taxon>
        <taxon>Cryptococcaceae</taxon>
        <taxon>Kwoniella</taxon>
    </lineage>
</organism>
<keyword evidence="3" id="KW-1185">Reference proteome</keyword>
<dbReference type="EMBL" id="KI894020">
    <property type="protein sequence ID" value="OCF26128.1"/>
    <property type="molecule type" value="Genomic_DNA"/>
</dbReference>
<gene>
    <name evidence="1" type="ORF">I302_03805</name>
    <name evidence="2" type="ORF">I302_100429</name>
</gene>
<dbReference type="AlphaFoldDB" id="A0A1B9G549"/>
<dbReference type="GeneID" id="30208204"/>
<name>A0A1B9G549_9TREE</name>
<evidence type="ECO:0000313" key="3">
    <source>
        <dbReference type="Proteomes" id="UP000092730"/>
    </source>
</evidence>
<dbReference type="RefSeq" id="XP_019047198.1">
    <property type="nucleotide sequence ID" value="XM_019190450.1"/>
</dbReference>
<evidence type="ECO:0000313" key="2">
    <source>
        <dbReference type="EMBL" id="WVW78475.1"/>
    </source>
</evidence>
<reference evidence="1" key="3">
    <citation type="submission" date="2014-01" db="EMBL/GenBank/DDBJ databases">
        <title>Evolution of pathogenesis and genome organization in the Tremellales.</title>
        <authorList>
            <person name="Cuomo C."/>
            <person name="Litvintseva A."/>
            <person name="Heitman J."/>
            <person name="Chen Y."/>
            <person name="Sun S."/>
            <person name="Springer D."/>
            <person name="Dromer F."/>
            <person name="Young S."/>
            <person name="Zeng Q."/>
            <person name="Chapman S."/>
            <person name="Gujja S."/>
            <person name="Saif S."/>
            <person name="Birren B."/>
        </authorList>
    </citation>
    <scope>NUCLEOTIDE SEQUENCE</scope>
    <source>
        <strain evidence="1">CBS 10118</strain>
    </source>
</reference>
<reference evidence="2" key="2">
    <citation type="submission" date="2013-07" db="EMBL/GenBank/DDBJ databases">
        <authorList>
            <consortium name="The Broad Institute Genome Sequencing Platform"/>
            <person name="Cuomo C."/>
            <person name="Litvintseva A."/>
            <person name="Chen Y."/>
            <person name="Heitman J."/>
            <person name="Sun S."/>
            <person name="Springer D."/>
            <person name="Dromer F."/>
            <person name="Young S.K."/>
            <person name="Zeng Q."/>
            <person name="Gargeya S."/>
            <person name="Fitzgerald M."/>
            <person name="Abouelleil A."/>
            <person name="Alvarado L."/>
            <person name="Berlin A.M."/>
            <person name="Chapman S.B."/>
            <person name="Dewar J."/>
            <person name="Goldberg J."/>
            <person name="Griggs A."/>
            <person name="Gujja S."/>
            <person name="Hansen M."/>
            <person name="Howarth C."/>
            <person name="Imamovic A."/>
            <person name="Larimer J."/>
            <person name="McCowan C."/>
            <person name="Murphy C."/>
            <person name="Pearson M."/>
            <person name="Priest M."/>
            <person name="Roberts A."/>
            <person name="Saif S."/>
            <person name="Shea T."/>
            <person name="Sykes S."/>
            <person name="Wortman J."/>
            <person name="Nusbaum C."/>
            <person name="Birren B."/>
        </authorList>
    </citation>
    <scope>NUCLEOTIDE SEQUENCE</scope>
    <source>
        <strain evidence="2">CBS 10118</strain>
    </source>
</reference>
<evidence type="ECO:0000313" key="1">
    <source>
        <dbReference type="EMBL" id="OCF26128.1"/>
    </source>
</evidence>
<dbReference type="Proteomes" id="UP000092730">
    <property type="component" value="Chromosome 1"/>
</dbReference>